<organism evidence="4 5">
    <name type="scientific">Chromatocurvus halotolerans</name>
    <dbReference type="NCBI Taxonomy" id="1132028"/>
    <lineage>
        <taxon>Bacteria</taxon>
        <taxon>Pseudomonadati</taxon>
        <taxon>Pseudomonadota</taxon>
        <taxon>Gammaproteobacteria</taxon>
        <taxon>Cellvibrionales</taxon>
        <taxon>Halieaceae</taxon>
        <taxon>Chromatocurvus</taxon>
    </lineage>
</organism>
<accession>A0A4R2KM16</accession>
<reference evidence="4 5" key="1">
    <citation type="submission" date="2019-03" db="EMBL/GenBank/DDBJ databases">
        <title>Genomic Encyclopedia of Type Strains, Phase IV (KMG-IV): sequencing the most valuable type-strain genomes for metagenomic binning, comparative biology and taxonomic classification.</title>
        <authorList>
            <person name="Goeker M."/>
        </authorList>
    </citation>
    <scope>NUCLEOTIDE SEQUENCE [LARGE SCALE GENOMIC DNA]</scope>
    <source>
        <strain evidence="4 5">DSM 23344</strain>
    </source>
</reference>
<evidence type="ECO:0000256" key="1">
    <source>
        <dbReference type="ARBA" id="ARBA00005125"/>
    </source>
</evidence>
<dbReference type="OrthoDB" id="9801785at2"/>
<dbReference type="PANTHER" id="PTHR43000">
    <property type="entry name" value="DTDP-D-GLUCOSE 4,6-DEHYDRATASE-RELATED"/>
    <property type="match status" value="1"/>
</dbReference>
<comment type="caution">
    <text evidence="4">The sequence shown here is derived from an EMBL/GenBank/DDBJ whole genome shotgun (WGS) entry which is preliminary data.</text>
</comment>
<evidence type="ECO:0000256" key="2">
    <source>
        <dbReference type="ARBA" id="ARBA00007637"/>
    </source>
</evidence>
<dbReference type="AlphaFoldDB" id="A0A4R2KM16"/>
<dbReference type="Proteomes" id="UP000294980">
    <property type="component" value="Unassembled WGS sequence"/>
</dbReference>
<name>A0A4R2KM16_9GAMM</name>
<protein>
    <submittedName>
        <fullName evidence="4">UDP-glucose 4-epimerase</fullName>
    </submittedName>
</protein>
<dbReference type="InterPro" id="IPR001509">
    <property type="entry name" value="Epimerase_deHydtase"/>
</dbReference>
<comment type="pathway">
    <text evidence="1">Bacterial outer membrane biogenesis; LPS O-antigen biosynthesis.</text>
</comment>
<feature type="domain" description="NAD-dependent epimerase/dehydratase" evidence="3">
    <location>
        <begin position="3"/>
        <end position="237"/>
    </location>
</feature>
<evidence type="ECO:0000313" key="4">
    <source>
        <dbReference type="EMBL" id="TCO74474.1"/>
    </source>
</evidence>
<evidence type="ECO:0000259" key="3">
    <source>
        <dbReference type="Pfam" id="PF01370"/>
    </source>
</evidence>
<dbReference type="CDD" id="cd08946">
    <property type="entry name" value="SDR_e"/>
    <property type="match status" value="1"/>
</dbReference>
<sequence>MRILVTGGAGYIGNELVYRLSAEPGVEEVLVYDNLCKGNYNLFTGLRKVPGNNVRFMHADILDSRSLQRAMQGIDIVIHLAARVETPYADQNAHDFEQTNHWGTAEVVYSAEDAGIKRFIYLSSQSVYGQGSITDTNHPRAPTSFYSLSKMRGEEHVLRLMEKIPVQLVRCANVYGYSKNLRVETMVNQSIFDAHFSNRVAVHGNPEHTMTHISVYRVVETLARMIQRDMESDVYNLSHRSMSTAELVAALKEVYPSLETIYVEQHTPLQDLTIECDERLQGLLPGDTTMVEDLVKFRELFTF</sequence>
<keyword evidence="5" id="KW-1185">Reference proteome</keyword>
<dbReference type="Gene3D" id="3.40.50.720">
    <property type="entry name" value="NAD(P)-binding Rossmann-like Domain"/>
    <property type="match status" value="1"/>
</dbReference>
<dbReference type="SUPFAM" id="SSF51735">
    <property type="entry name" value="NAD(P)-binding Rossmann-fold domains"/>
    <property type="match status" value="1"/>
</dbReference>
<dbReference type="RefSeq" id="WP_117318995.1">
    <property type="nucleotide sequence ID" value="NZ_QQSW01000017.1"/>
</dbReference>
<dbReference type="InterPro" id="IPR036291">
    <property type="entry name" value="NAD(P)-bd_dom_sf"/>
</dbReference>
<dbReference type="EMBL" id="SLWX01000013">
    <property type="protein sequence ID" value="TCO74474.1"/>
    <property type="molecule type" value="Genomic_DNA"/>
</dbReference>
<proteinExistence type="inferred from homology"/>
<comment type="similarity">
    <text evidence="2">Belongs to the NAD(P)-dependent epimerase/dehydratase family.</text>
</comment>
<evidence type="ECO:0000313" key="5">
    <source>
        <dbReference type="Proteomes" id="UP000294980"/>
    </source>
</evidence>
<dbReference type="Pfam" id="PF01370">
    <property type="entry name" value="Epimerase"/>
    <property type="match status" value="1"/>
</dbReference>
<gene>
    <name evidence="4" type="ORF">EV688_11328</name>
</gene>